<feature type="domain" description="Penicillin binding protein A dimerisation" evidence="3">
    <location>
        <begin position="52"/>
        <end position="134"/>
    </location>
</feature>
<keyword evidence="1" id="KW-0732">Signal</keyword>
<dbReference type="InterPro" id="IPR050515">
    <property type="entry name" value="Beta-lactam/transpept"/>
</dbReference>
<keyword evidence="7" id="KW-1185">Reference proteome</keyword>
<evidence type="ECO:0000313" key="6">
    <source>
        <dbReference type="Proteomes" id="UP000199052"/>
    </source>
</evidence>
<accession>A0A1I2UC73</accession>
<dbReference type="EC" id="2.4.1.129" evidence="4"/>
<dbReference type="InterPro" id="IPR012338">
    <property type="entry name" value="Beta-lactam/transpept-like"/>
</dbReference>
<dbReference type="GO" id="GO:0008658">
    <property type="term" value="F:penicillin binding"/>
    <property type="evidence" value="ECO:0007669"/>
    <property type="project" value="InterPro"/>
</dbReference>
<evidence type="ECO:0000259" key="2">
    <source>
        <dbReference type="Pfam" id="PF00905"/>
    </source>
</evidence>
<keyword evidence="4" id="KW-0328">Glycosyltransferase</keyword>
<dbReference type="RefSeq" id="WP_092883921.1">
    <property type="nucleotide sequence ID" value="NZ_FOOI01000008.1"/>
</dbReference>
<feature type="chain" id="PRO_5039411599" evidence="1">
    <location>
        <begin position="24"/>
        <end position="483"/>
    </location>
</feature>
<dbReference type="Proteomes" id="UP000533017">
    <property type="component" value="Unassembled WGS sequence"/>
</dbReference>
<keyword evidence="5" id="KW-0808">Transferase</keyword>
<dbReference type="OrthoDB" id="9766847at2"/>
<sequence length="483" mass="51577">MNRSIRRVAVAFMVLFLALLANANYIQVFQASDLNDRADNKRVTLDEYARERGPIMVGGTQVAYSVKTKDDLVYLRRYRDPQLYGHLTGYYSYVLGRRGLEKAENSVLAGTDDRLFVRRIVDLITNRQPQGGSVLLTINPKAQQAAYDALGNNRGAVVAIEPSTGKILAMVSKPTYDPNQLSSHDANSILKAANRLGDNSDRPMENRAAQRRYPPGSTFKLVTAAAALSSGRFNPNTQLPAPAQLDLPLTTFNMKNWQNGLCGPAPQVTLTEALATSCNTAFAGLGLKVGDKALRQQAEKFGFGQEYLSDLNASTSVFPKELNTPQLAQSSIGQYDVAATPLQMAMVSAGIANGGKVMQPYVVAKVSGPDLKTLEVTDPQTLSQAVSGDVAGQLTQMMVNVVDHGTGAPVKIDGVSVAGKTGTAQTTPDKPPYAWFASFAPANAPQVAVAVVIEHANVGRNEISGGKLAAPVAKAVMRAVIGR</sequence>
<dbReference type="EMBL" id="JACBZA010000001">
    <property type="protein sequence ID" value="NYH86530.1"/>
    <property type="molecule type" value="Genomic_DNA"/>
</dbReference>
<dbReference type="GO" id="GO:0071972">
    <property type="term" value="F:peptidoglycan L,D-transpeptidase activity"/>
    <property type="evidence" value="ECO:0007669"/>
    <property type="project" value="TreeGrafter"/>
</dbReference>
<dbReference type="InterPro" id="IPR001460">
    <property type="entry name" value="PCN-bd_Tpept"/>
</dbReference>
<dbReference type="AlphaFoldDB" id="A0A1I2UC73"/>
<dbReference type="GO" id="GO:0016757">
    <property type="term" value="F:glycosyltransferase activity"/>
    <property type="evidence" value="ECO:0007669"/>
    <property type="project" value="UniProtKB-KW"/>
</dbReference>
<dbReference type="Gene3D" id="3.90.1310.10">
    <property type="entry name" value="Penicillin-binding protein 2a (Domain 2)"/>
    <property type="match status" value="1"/>
</dbReference>
<dbReference type="EMBL" id="FOOI01000008">
    <property type="protein sequence ID" value="SFG74744.1"/>
    <property type="molecule type" value="Genomic_DNA"/>
</dbReference>
<feature type="domain" description="Penicillin-binding protein transpeptidase" evidence="2">
    <location>
        <begin position="155"/>
        <end position="477"/>
    </location>
</feature>
<dbReference type="PANTHER" id="PTHR30627:SF24">
    <property type="entry name" value="PENICILLIN-BINDING PROTEIN 4B"/>
    <property type="match status" value="1"/>
</dbReference>
<dbReference type="PANTHER" id="PTHR30627">
    <property type="entry name" value="PEPTIDOGLYCAN D,D-TRANSPEPTIDASE"/>
    <property type="match status" value="1"/>
</dbReference>
<organism evidence="5 6">
    <name type="scientific">Actinopolymorpha cephalotaxi</name>
    <dbReference type="NCBI Taxonomy" id="504797"/>
    <lineage>
        <taxon>Bacteria</taxon>
        <taxon>Bacillati</taxon>
        <taxon>Actinomycetota</taxon>
        <taxon>Actinomycetes</taxon>
        <taxon>Propionibacteriales</taxon>
        <taxon>Actinopolymorphaceae</taxon>
        <taxon>Actinopolymorpha</taxon>
    </lineage>
</organism>
<dbReference type="InterPro" id="IPR054120">
    <property type="entry name" value="PBPA_dimer"/>
</dbReference>
<evidence type="ECO:0000313" key="5">
    <source>
        <dbReference type="EMBL" id="SFG74744.1"/>
    </source>
</evidence>
<reference evidence="4 7" key="2">
    <citation type="submission" date="2020-07" db="EMBL/GenBank/DDBJ databases">
        <title>Sequencing the genomes of 1000 actinobacteria strains.</title>
        <authorList>
            <person name="Klenk H.-P."/>
        </authorList>
    </citation>
    <scope>NUCLEOTIDE SEQUENCE [LARGE SCALE GENOMIC DNA]</scope>
    <source>
        <strain evidence="4 7">DSM 45117</strain>
    </source>
</reference>
<dbReference type="GO" id="GO:0071555">
    <property type="term" value="P:cell wall organization"/>
    <property type="evidence" value="ECO:0007669"/>
    <property type="project" value="TreeGrafter"/>
</dbReference>
<dbReference type="Proteomes" id="UP000199052">
    <property type="component" value="Unassembled WGS sequence"/>
</dbReference>
<protein>
    <submittedName>
        <fullName evidence="5">Peptidoglycan glycosyltransferase</fullName>
        <ecNumber evidence="4">2.4.1.129</ecNumber>
    </submittedName>
</protein>
<dbReference type="SUPFAM" id="SSF56601">
    <property type="entry name" value="beta-lactamase/transpeptidase-like"/>
    <property type="match status" value="1"/>
</dbReference>
<gene>
    <name evidence="4" type="ORF">FHR37_005381</name>
    <name evidence="5" type="ORF">SAMN05421678_108113</name>
</gene>
<dbReference type="Pfam" id="PF21922">
    <property type="entry name" value="PBP_dimer_2"/>
    <property type="match status" value="1"/>
</dbReference>
<dbReference type="Gene3D" id="3.40.710.10">
    <property type="entry name" value="DD-peptidase/beta-lactamase superfamily"/>
    <property type="match status" value="1"/>
</dbReference>
<dbReference type="STRING" id="504797.SAMN05421678_108113"/>
<reference evidence="5 6" key="1">
    <citation type="submission" date="2016-10" db="EMBL/GenBank/DDBJ databases">
        <authorList>
            <person name="de Groot N.N."/>
        </authorList>
    </citation>
    <scope>NUCLEOTIDE SEQUENCE [LARGE SCALE GENOMIC DNA]</scope>
    <source>
        <strain evidence="5 6">CPCC 202808</strain>
    </source>
</reference>
<dbReference type="Pfam" id="PF00905">
    <property type="entry name" value="Transpeptidase"/>
    <property type="match status" value="1"/>
</dbReference>
<evidence type="ECO:0000313" key="4">
    <source>
        <dbReference type="EMBL" id="NYH86530.1"/>
    </source>
</evidence>
<dbReference type="GO" id="GO:0005886">
    <property type="term" value="C:plasma membrane"/>
    <property type="evidence" value="ECO:0007669"/>
    <property type="project" value="TreeGrafter"/>
</dbReference>
<feature type="signal peptide" evidence="1">
    <location>
        <begin position="1"/>
        <end position="23"/>
    </location>
</feature>
<evidence type="ECO:0000259" key="3">
    <source>
        <dbReference type="Pfam" id="PF21922"/>
    </source>
</evidence>
<proteinExistence type="predicted"/>
<evidence type="ECO:0000256" key="1">
    <source>
        <dbReference type="SAM" id="SignalP"/>
    </source>
</evidence>
<evidence type="ECO:0000313" key="7">
    <source>
        <dbReference type="Proteomes" id="UP000533017"/>
    </source>
</evidence>
<name>A0A1I2UC73_9ACTN</name>